<dbReference type="CDD" id="cd01734">
    <property type="entry name" value="YlxS_C"/>
    <property type="match status" value="1"/>
</dbReference>
<evidence type="ECO:0000256" key="2">
    <source>
        <dbReference type="ARBA" id="ARBA00022517"/>
    </source>
</evidence>
<keyword evidence="2 3" id="KW-0690">Ribosome biogenesis</keyword>
<evidence type="ECO:0000256" key="1">
    <source>
        <dbReference type="ARBA" id="ARBA00022490"/>
    </source>
</evidence>
<dbReference type="InterPro" id="IPR003728">
    <property type="entry name" value="Ribosome_maturation_RimP"/>
</dbReference>
<keyword evidence="1 3" id="KW-0963">Cytoplasm</keyword>
<evidence type="ECO:0000313" key="7">
    <source>
        <dbReference type="Proteomes" id="UP001467690"/>
    </source>
</evidence>
<dbReference type="InterPro" id="IPR028989">
    <property type="entry name" value="RimP_N"/>
</dbReference>
<dbReference type="InterPro" id="IPR036847">
    <property type="entry name" value="RimP_C_sf"/>
</dbReference>
<dbReference type="SUPFAM" id="SSF74942">
    <property type="entry name" value="YhbC-like, C-terminal domain"/>
    <property type="match status" value="1"/>
</dbReference>
<organism evidence="6 7">
    <name type="scientific">Catenovulum sediminis</name>
    <dbReference type="NCBI Taxonomy" id="1740262"/>
    <lineage>
        <taxon>Bacteria</taxon>
        <taxon>Pseudomonadati</taxon>
        <taxon>Pseudomonadota</taxon>
        <taxon>Gammaproteobacteria</taxon>
        <taxon>Alteromonadales</taxon>
        <taxon>Alteromonadaceae</taxon>
        <taxon>Catenovulum</taxon>
    </lineage>
</organism>
<dbReference type="EMBL" id="JBELOE010000209">
    <property type="protein sequence ID" value="MER2492293.1"/>
    <property type="molecule type" value="Genomic_DNA"/>
</dbReference>
<evidence type="ECO:0000256" key="3">
    <source>
        <dbReference type="HAMAP-Rule" id="MF_01077"/>
    </source>
</evidence>
<name>A0ABV1RH68_9ALTE</name>
<dbReference type="RefSeq" id="WP_143871604.1">
    <property type="nucleotide sequence ID" value="NZ_CP041660.1"/>
</dbReference>
<reference evidence="6 7" key="1">
    <citation type="submission" date="2024-06" db="EMBL/GenBank/DDBJ databases">
        <authorList>
            <person name="Chen R.Y."/>
        </authorList>
    </citation>
    <scope>NUCLEOTIDE SEQUENCE [LARGE SCALE GENOMIC DNA]</scope>
    <source>
        <strain evidence="6 7">D2</strain>
    </source>
</reference>
<dbReference type="InterPro" id="IPR035956">
    <property type="entry name" value="RimP_N_sf"/>
</dbReference>
<evidence type="ECO:0000259" key="4">
    <source>
        <dbReference type="Pfam" id="PF02576"/>
    </source>
</evidence>
<evidence type="ECO:0000313" key="6">
    <source>
        <dbReference type="EMBL" id="MER2492293.1"/>
    </source>
</evidence>
<dbReference type="InterPro" id="IPR028998">
    <property type="entry name" value="RimP_C"/>
</dbReference>
<sequence length="151" mass="16945">MSKQELQLEPIVAQAVAATGFNLWGIEFVRAGKHSILRVYIDHANGIGVDDCAEVSRQVSAVLDVEDPISGEYVLEVSSPGMDRLLFKNEHYPPYIGYQLNVKTRMPVEGRRKFKGILQGVEGNSIVLEVDREEYLIPFKNIDKAQVVPQF</sequence>
<dbReference type="HAMAP" id="MF_01077">
    <property type="entry name" value="RimP"/>
    <property type="match status" value="1"/>
</dbReference>
<evidence type="ECO:0000259" key="5">
    <source>
        <dbReference type="Pfam" id="PF17384"/>
    </source>
</evidence>
<dbReference type="Gene3D" id="3.30.300.70">
    <property type="entry name" value="RimP-like superfamily, N-terminal"/>
    <property type="match status" value="1"/>
</dbReference>
<comment type="caution">
    <text evidence="6">The sequence shown here is derived from an EMBL/GenBank/DDBJ whole genome shotgun (WGS) entry which is preliminary data.</text>
</comment>
<dbReference type="SUPFAM" id="SSF75420">
    <property type="entry name" value="YhbC-like, N-terminal domain"/>
    <property type="match status" value="1"/>
</dbReference>
<dbReference type="PANTHER" id="PTHR33867:SF1">
    <property type="entry name" value="RIBOSOME MATURATION FACTOR RIMP"/>
    <property type="match status" value="1"/>
</dbReference>
<comment type="similarity">
    <text evidence="3">Belongs to the RimP family.</text>
</comment>
<dbReference type="PANTHER" id="PTHR33867">
    <property type="entry name" value="RIBOSOME MATURATION FACTOR RIMP"/>
    <property type="match status" value="1"/>
</dbReference>
<proteinExistence type="inferred from homology"/>
<dbReference type="Proteomes" id="UP001467690">
    <property type="component" value="Unassembled WGS sequence"/>
</dbReference>
<accession>A0ABV1RH68</accession>
<dbReference type="Pfam" id="PF17384">
    <property type="entry name" value="DUF150_C"/>
    <property type="match status" value="1"/>
</dbReference>
<dbReference type="Pfam" id="PF02576">
    <property type="entry name" value="RimP_N"/>
    <property type="match status" value="1"/>
</dbReference>
<gene>
    <name evidence="3 6" type="primary">rimP</name>
    <name evidence="6" type="ORF">ABS311_10420</name>
</gene>
<protein>
    <recommendedName>
        <fullName evidence="3">Ribosome maturation factor RimP</fullName>
    </recommendedName>
</protein>
<dbReference type="Gene3D" id="2.30.30.180">
    <property type="entry name" value="Ribosome maturation factor RimP, C-terminal domain"/>
    <property type="match status" value="1"/>
</dbReference>
<dbReference type="NCBIfam" id="NF000927">
    <property type="entry name" value="PRK00092.1-1"/>
    <property type="match status" value="1"/>
</dbReference>
<comment type="subcellular location">
    <subcellularLocation>
        <location evidence="3">Cytoplasm</location>
    </subcellularLocation>
</comment>
<keyword evidence="7" id="KW-1185">Reference proteome</keyword>
<feature type="domain" description="Ribosome maturation factor RimP N-terminal" evidence="4">
    <location>
        <begin position="11"/>
        <end position="83"/>
    </location>
</feature>
<feature type="domain" description="Ribosome maturation factor RimP C-terminal" evidence="5">
    <location>
        <begin position="86"/>
        <end position="151"/>
    </location>
</feature>
<comment type="function">
    <text evidence="3">Required for maturation of 30S ribosomal subunits.</text>
</comment>